<evidence type="ECO:0000313" key="3">
    <source>
        <dbReference type="RefSeq" id="XP_018473079.1"/>
    </source>
</evidence>
<proteinExistence type="predicted"/>
<dbReference type="KEGG" id="rsz:108844335"/>
<sequence>MDKQEREKSNRFETTWVPQTPIIKPVSPIYPDQNQTDERRFVGLDHLSFGDSLALANTKSPVFFSGQTGLDKELIIKTLKKLKSEKHRPKVAPEAKPKRDLKPKTLKKPVVERLLGEEIKTHNVRKIKEVDEYQGYTPVKESAAGEASTHAKNKKATHAKNKKACRRSLVFEDGSFKPEDGEIQHRDEIHLEKQDQNLQDCDITRRKRKLRQSFQSNARLDKIDTPTKKITIGHTRFRDLFSIYKATQDSEQLQA</sequence>
<evidence type="ECO:0000313" key="2">
    <source>
        <dbReference type="Proteomes" id="UP000504610"/>
    </source>
</evidence>
<dbReference type="GeneID" id="108844335"/>
<feature type="compositionally biased region" description="Basic residues" evidence="1">
    <location>
        <begin position="151"/>
        <end position="164"/>
    </location>
</feature>
<name>A0A6J0MLS0_RAPSA</name>
<dbReference type="GO" id="GO:0016829">
    <property type="term" value="F:lyase activity"/>
    <property type="evidence" value="ECO:0007669"/>
    <property type="project" value="UniProtKB-KW"/>
</dbReference>
<dbReference type="RefSeq" id="XP_018473079.1">
    <property type="nucleotide sequence ID" value="XM_018617577.2"/>
</dbReference>
<dbReference type="AlphaFoldDB" id="A0A6J0MLS0"/>
<keyword evidence="3" id="KW-0456">Lyase</keyword>
<dbReference type="Proteomes" id="UP000504610">
    <property type="component" value="Unplaced"/>
</dbReference>
<feature type="region of interest" description="Disordered" evidence="1">
    <location>
        <begin position="84"/>
        <end position="107"/>
    </location>
</feature>
<evidence type="ECO:0000256" key="1">
    <source>
        <dbReference type="SAM" id="MobiDB-lite"/>
    </source>
</evidence>
<gene>
    <name evidence="3" type="primary">LOC108844335</name>
</gene>
<feature type="compositionally biased region" description="Basic and acidic residues" evidence="1">
    <location>
        <begin position="91"/>
        <end position="107"/>
    </location>
</feature>
<organism evidence="2 3">
    <name type="scientific">Raphanus sativus</name>
    <name type="common">Radish</name>
    <name type="synonym">Raphanus raphanistrum var. sativus</name>
    <dbReference type="NCBI Taxonomy" id="3726"/>
    <lineage>
        <taxon>Eukaryota</taxon>
        <taxon>Viridiplantae</taxon>
        <taxon>Streptophyta</taxon>
        <taxon>Embryophyta</taxon>
        <taxon>Tracheophyta</taxon>
        <taxon>Spermatophyta</taxon>
        <taxon>Magnoliopsida</taxon>
        <taxon>eudicotyledons</taxon>
        <taxon>Gunneridae</taxon>
        <taxon>Pentapetalae</taxon>
        <taxon>rosids</taxon>
        <taxon>malvids</taxon>
        <taxon>Brassicales</taxon>
        <taxon>Brassicaceae</taxon>
        <taxon>Brassiceae</taxon>
        <taxon>Raphanus</taxon>
    </lineage>
</organism>
<keyword evidence="2" id="KW-1185">Reference proteome</keyword>
<reference evidence="3" key="1">
    <citation type="submission" date="2025-08" db="UniProtKB">
        <authorList>
            <consortium name="RefSeq"/>
        </authorList>
    </citation>
    <scope>IDENTIFICATION</scope>
    <source>
        <tissue evidence="3">Leaf</tissue>
    </source>
</reference>
<protein>
    <submittedName>
        <fullName evidence="3">DNA glycosylase/AP lyase ROS1</fullName>
    </submittedName>
</protein>
<accession>A0A6J0MLS0</accession>
<feature type="region of interest" description="Disordered" evidence="1">
    <location>
        <begin position="141"/>
        <end position="164"/>
    </location>
</feature>